<keyword evidence="5" id="KW-0813">Transport</keyword>
<evidence type="ECO:0000256" key="3">
    <source>
        <dbReference type="ARBA" id="ARBA00010199"/>
    </source>
</evidence>
<dbReference type="GO" id="GO:0042910">
    <property type="term" value="F:xenobiotic transmembrane transporter activity"/>
    <property type="evidence" value="ECO:0007669"/>
    <property type="project" value="InterPro"/>
</dbReference>
<evidence type="ECO:0000256" key="2">
    <source>
        <dbReference type="ARBA" id="ARBA00004651"/>
    </source>
</evidence>
<dbReference type="InterPro" id="IPR050222">
    <property type="entry name" value="MATE_MdtK"/>
</dbReference>
<feature type="transmembrane region" description="Helical" evidence="13">
    <location>
        <begin position="12"/>
        <end position="32"/>
    </location>
</feature>
<sequence>MKRGIAIERDRYFYGSVLSLAVPLALQSALMYSVTTLNSIMLGALGEVPMSASAIADQPFLIVSGILRGLTLGGAVLIAQYWGKGDTDAIKRVLAIAVRSSVLLALITAVAVILLPTQIMGIFSTDKEVINAGINYLRIVALTYVMFAVSNAYMLSVRATENAKTPLIINLVTYSVNIFLNYGFIFGKFGLPKMGITGVAIGTLIARIIELSCVLVHMFFINPHVRMKISDFMHKDKVLFKDFLSYAAPSMLSEMIFTIGMAAYSVIFGRLGTTTIAANTIAEVLHRIGSTFLSGLSGASSVIIGKTIGSGDIQRAKLQKKTFNVLGMGLGIFTMILVLSIKNLVLGFYNIAPATHAMADQMIIINGLCMIAFAYESLYVTGLQVGSGDTTNILIYTTVIMWGIIMPLAFAGAFWFKFSPIVVFIILKCDYVIKGFYGYFRTRGSKWIKQVTRDKEALQEH</sequence>
<dbReference type="CDD" id="cd13134">
    <property type="entry name" value="MATE_like_8"/>
    <property type="match status" value="1"/>
</dbReference>
<evidence type="ECO:0000256" key="5">
    <source>
        <dbReference type="ARBA" id="ARBA00022448"/>
    </source>
</evidence>
<feature type="transmembrane region" description="Helical" evidence="13">
    <location>
        <begin position="167"/>
        <end position="187"/>
    </location>
</feature>
<feature type="transmembrane region" description="Helical" evidence="13">
    <location>
        <begin position="363"/>
        <end position="381"/>
    </location>
</feature>
<feature type="transmembrane region" description="Helical" evidence="13">
    <location>
        <begin position="393"/>
        <end position="415"/>
    </location>
</feature>
<comment type="caution">
    <text evidence="14">The sequence shown here is derived from an EMBL/GenBank/DDBJ whole genome shotgun (WGS) entry which is preliminary data.</text>
</comment>
<keyword evidence="6" id="KW-0050">Antiport</keyword>
<comment type="function">
    <text evidence="1">Multidrug efflux pump.</text>
</comment>
<feature type="transmembrane region" description="Helical" evidence="13">
    <location>
        <begin position="60"/>
        <end position="82"/>
    </location>
</feature>
<feature type="transmembrane region" description="Helical" evidence="13">
    <location>
        <begin position="421"/>
        <end position="440"/>
    </location>
</feature>
<evidence type="ECO:0000256" key="12">
    <source>
        <dbReference type="ARBA" id="ARBA00031636"/>
    </source>
</evidence>
<evidence type="ECO:0000256" key="6">
    <source>
        <dbReference type="ARBA" id="ARBA00022449"/>
    </source>
</evidence>
<dbReference type="PIRSF" id="PIRSF006603">
    <property type="entry name" value="DinF"/>
    <property type="match status" value="1"/>
</dbReference>
<evidence type="ECO:0000313" key="15">
    <source>
        <dbReference type="Proteomes" id="UP000597668"/>
    </source>
</evidence>
<comment type="similarity">
    <text evidence="3">Belongs to the multi antimicrobial extrusion (MATE) (TC 2.A.66.1) family.</text>
</comment>
<evidence type="ECO:0000256" key="10">
    <source>
        <dbReference type="ARBA" id="ARBA00023065"/>
    </source>
</evidence>
<evidence type="ECO:0000256" key="13">
    <source>
        <dbReference type="SAM" id="Phobius"/>
    </source>
</evidence>
<feature type="transmembrane region" description="Helical" evidence="13">
    <location>
        <begin position="199"/>
        <end position="222"/>
    </location>
</feature>
<name>A0A8J6IQY4_9FIRM</name>
<gene>
    <name evidence="14" type="ORF">H8K20_10910</name>
</gene>
<feature type="transmembrane region" description="Helical" evidence="13">
    <location>
        <begin position="136"/>
        <end position="155"/>
    </location>
</feature>
<keyword evidence="15" id="KW-1185">Reference proteome</keyword>
<dbReference type="PANTHER" id="PTHR43298">
    <property type="entry name" value="MULTIDRUG RESISTANCE PROTEIN NORM-RELATED"/>
    <property type="match status" value="1"/>
</dbReference>
<keyword evidence="9 13" id="KW-1133">Transmembrane helix</keyword>
<organism evidence="14 15">
    <name type="scientific">Neobittarella massiliensis</name>
    <name type="common">ex Bilen et al. 2018</name>
    <dbReference type="NCBI Taxonomy" id="2041842"/>
    <lineage>
        <taxon>Bacteria</taxon>
        <taxon>Bacillati</taxon>
        <taxon>Bacillota</taxon>
        <taxon>Clostridia</taxon>
        <taxon>Eubacteriales</taxon>
        <taxon>Oscillospiraceae</taxon>
        <taxon>Neobittarella (ex Bilen et al. 2018)</taxon>
    </lineage>
</organism>
<dbReference type="AlphaFoldDB" id="A0A8J6IQY4"/>
<evidence type="ECO:0000256" key="7">
    <source>
        <dbReference type="ARBA" id="ARBA00022475"/>
    </source>
</evidence>
<dbReference type="PANTHER" id="PTHR43298:SF2">
    <property type="entry name" value="FMN_FAD EXPORTER YEEO-RELATED"/>
    <property type="match status" value="1"/>
</dbReference>
<dbReference type="Pfam" id="PF01554">
    <property type="entry name" value="MatE"/>
    <property type="match status" value="2"/>
</dbReference>
<feature type="transmembrane region" description="Helical" evidence="13">
    <location>
        <begin position="325"/>
        <end position="351"/>
    </location>
</feature>
<keyword evidence="7" id="KW-1003">Cell membrane</keyword>
<proteinExistence type="inferred from homology"/>
<evidence type="ECO:0000256" key="11">
    <source>
        <dbReference type="ARBA" id="ARBA00023136"/>
    </source>
</evidence>
<keyword evidence="10" id="KW-0406">Ion transport</keyword>
<dbReference type="InterPro" id="IPR048279">
    <property type="entry name" value="MdtK-like"/>
</dbReference>
<dbReference type="GO" id="GO:0006811">
    <property type="term" value="P:monoatomic ion transport"/>
    <property type="evidence" value="ECO:0007669"/>
    <property type="project" value="UniProtKB-KW"/>
</dbReference>
<dbReference type="RefSeq" id="WP_164998247.1">
    <property type="nucleotide sequence ID" value="NZ_JACOGI010000002.1"/>
</dbReference>
<dbReference type="GO" id="GO:0015297">
    <property type="term" value="F:antiporter activity"/>
    <property type="evidence" value="ECO:0007669"/>
    <property type="project" value="UniProtKB-KW"/>
</dbReference>
<keyword evidence="8 13" id="KW-0812">Transmembrane</keyword>
<evidence type="ECO:0000256" key="4">
    <source>
        <dbReference type="ARBA" id="ARBA00020268"/>
    </source>
</evidence>
<feature type="transmembrane region" description="Helical" evidence="13">
    <location>
        <begin position="94"/>
        <end position="116"/>
    </location>
</feature>
<feature type="transmembrane region" description="Helical" evidence="13">
    <location>
        <begin position="284"/>
        <end position="304"/>
    </location>
</feature>
<dbReference type="EMBL" id="JACOGI010000002">
    <property type="protein sequence ID" value="MBC3516906.1"/>
    <property type="molecule type" value="Genomic_DNA"/>
</dbReference>
<keyword evidence="11 13" id="KW-0472">Membrane</keyword>
<evidence type="ECO:0000256" key="1">
    <source>
        <dbReference type="ARBA" id="ARBA00003408"/>
    </source>
</evidence>
<evidence type="ECO:0000256" key="8">
    <source>
        <dbReference type="ARBA" id="ARBA00022692"/>
    </source>
</evidence>
<dbReference type="Proteomes" id="UP000597668">
    <property type="component" value="Unassembled WGS sequence"/>
</dbReference>
<reference evidence="14" key="1">
    <citation type="submission" date="2020-08" db="EMBL/GenBank/DDBJ databases">
        <authorList>
            <person name="Liu C."/>
            <person name="Sun Q."/>
        </authorList>
    </citation>
    <scope>NUCLEOTIDE SEQUENCE</scope>
    <source>
        <strain evidence="14">NSJ-65</strain>
    </source>
</reference>
<evidence type="ECO:0000313" key="14">
    <source>
        <dbReference type="EMBL" id="MBC3516906.1"/>
    </source>
</evidence>
<dbReference type="GO" id="GO:0005886">
    <property type="term" value="C:plasma membrane"/>
    <property type="evidence" value="ECO:0007669"/>
    <property type="project" value="UniProtKB-SubCell"/>
</dbReference>
<dbReference type="NCBIfam" id="TIGR00797">
    <property type="entry name" value="matE"/>
    <property type="match status" value="1"/>
</dbReference>
<protein>
    <recommendedName>
        <fullName evidence="4">Probable multidrug resistance protein NorM</fullName>
    </recommendedName>
    <alternativeName>
        <fullName evidence="12">Multidrug-efflux transporter</fullName>
    </alternativeName>
</protein>
<dbReference type="InterPro" id="IPR002528">
    <property type="entry name" value="MATE_fam"/>
</dbReference>
<feature type="transmembrane region" description="Helical" evidence="13">
    <location>
        <begin position="243"/>
        <end position="264"/>
    </location>
</feature>
<evidence type="ECO:0000256" key="9">
    <source>
        <dbReference type="ARBA" id="ARBA00022989"/>
    </source>
</evidence>
<accession>A0A8J6IQY4</accession>
<comment type="subcellular location">
    <subcellularLocation>
        <location evidence="2">Cell membrane</location>
        <topology evidence="2">Multi-pass membrane protein</topology>
    </subcellularLocation>
</comment>